<dbReference type="EMBL" id="CWQY01000025">
    <property type="protein sequence ID" value="CSD07333.1"/>
    <property type="molecule type" value="Genomic_DNA"/>
</dbReference>
<evidence type="ECO:0000313" key="2">
    <source>
        <dbReference type="Proteomes" id="UP000041770"/>
    </source>
</evidence>
<sequence>MQADVFKTFFDGNQSNHHSGDEHVYRYETLGIDQRFFCIENEALCADKNEVRKEA</sequence>
<proteinExistence type="predicted"/>
<evidence type="ECO:0000313" key="1">
    <source>
        <dbReference type="EMBL" id="CSD07333.1"/>
    </source>
</evidence>
<dbReference type="Proteomes" id="UP000041770">
    <property type="component" value="Unassembled WGS sequence"/>
</dbReference>
<name>A0A655TN73_VIBCL</name>
<gene>
    <name evidence="1" type="ORF">ERS013200_03087</name>
</gene>
<protein>
    <submittedName>
        <fullName evidence="1">Uncharacterized protein</fullName>
    </submittedName>
</protein>
<reference evidence="1 2" key="1">
    <citation type="submission" date="2015-07" db="EMBL/GenBank/DDBJ databases">
        <authorList>
            <consortium name="Pathogen Informatics"/>
        </authorList>
    </citation>
    <scope>NUCLEOTIDE SEQUENCE [LARGE SCALE GENOMIC DNA]</scope>
    <source>
        <strain evidence="1 2">A316</strain>
    </source>
</reference>
<dbReference type="AlphaFoldDB" id="A0A655TN73"/>
<organism evidence="1 2">
    <name type="scientific">Vibrio cholerae</name>
    <dbReference type="NCBI Taxonomy" id="666"/>
    <lineage>
        <taxon>Bacteria</taxon>
        <taxon>Pseudomonadati</taxon>
        <taxon>Pseudomonadota</taxon>
        <taxon>Gammaproteobacteria</taxon>
        <taxon>Vibrionales</taxon>
        <taxon>Vibrionaceae</taxon>
        <taxon>Vibrio</taxon>
    </lineage>
</organism>
<accession>A0A655TN73</accession>